<dbReference type="PANTHER" id="PTHR12429">
    <property type="entry name" value="NEURALIZED"/>
    <property type="match status" value="1"/>
</dbReference>
<dbReference type="InterPro" id="IPR013083">
    <property type="entry name" value="Znf_RING/FYVE/PHD"/>
</dbReference>
<evidence type="ECO:0000256" key="3">
    <source>
        <dbReference type="PROSITE-ProRule" id="PRU00175"/>
    </source>
</evidence>
<proteinExistence type="predicted"/>
<feature type="domain" description="RING-type" evidence="4">
    <location>
        <begin position="234"/>
        <end position="275"/>
    </location>
</feature>
<dbReference type="SMART" id="SM00184">
    <property type="entry name" value="RING"/>
    <property type="match status" value="1"/>
</dbReference>
<name>A0A6M2E0Q8_XENCH</name>
<dbReference type="Pfam" id="PF07177">
    <property type="entry name" value="Neuralized"/>
    <property type="match status" value="1"/>
</dbReference>
<dbReference type="PROSITE" id="PS50089">
    <property type="entry name" value="ZF_RING_2"/>
    <property type="match status" value="1"/>
</dbReference>
<protein>
    <submittedName>
        <fullName evidence="6">Putative notch signaling protein</fullName>
    </submittedName>
</protein>
<dbReference type="Gene3D" id="3.30.40.10">
    <property type="entry name" value="Zinc/RING finger domain, C3HC4 (zinc finger)"/>
    <property type="match status" value="1"/>
</dbReference>
<reference evidence="6" key="1">
    <citation type="submission" date="2020-03" db="EMBL/GenBank/DDBJ databases">
        <title>Transcriptomic Profiling of the Digestive Tract of the Rat Flea, Xenopsylla cheopis, Following Blood Feeding and Infection with Yersinia pestis.</title>
        <authorList>
            <person name="Bland D.M."/>
            <person name="Martens C.A."/>
            <person name="Virtaneva K."/>
            <person name="Kanakabandi K."/>
            <person name="Long D."/>
            <person name="Rosenke R."/>
            <person name="Saturday G.A."/>
            <person name="Hoyt F.H."/>
            <person name="Bruno D.P."/>
            <person name="Ribeiro J.M.C."/>
            <person name="Hinnebusch J."/>
        </authorList>
    </citation>
    <scope>NUCLEOTIDE SEQUENCE</scope>
</reference>
<dbReference type="Pfam" id="PF13920">
    <property type="entry name" value="zf-C3HC4_3"/>
    <property type="match status" value="1"/>
</dbReference>
<dbReference type="InterPro" id="IPR006573">
    <property type="entry name" value="NHR_dom"/>
</dbReference>
<dbReference type="AlphaFoldDB" id="A0A6M2E0Q8"/>
<keyword evidence="1 3" id="KW-0863">Zinc-finger</keyword>
<organism evidence="6">
    <name type="scientific">Xenopsylla cheopis</name>
    <name type="common">Oriental rat flea</name>
    <name type="synonym">Pulex cheopis</name>
    <dbReference type="NCBI Taxonomy" id="163159"/>
    <lineage>
        <taxon>Eukaryota</taxon>
        <taxon>Metazoa</taxon>
        <taxon>Ecdysozoa</taxon>
        <taxon>Arthropoda</taxon>
        <taxon>Hexapoda</taxon>
        <taxon>Insecta</taxon>
        <taxon>Pterygota</taxon>
        <taxon>Neoptera</taxon>
        <taxon>Endopterygota</taxon>
        <taxon>Siphonaptera</taxon>
        <taxon>Pulicidae</taxon>
        <taxon>Xenopsyllinae</taxon>
        <taxon>Xenopsylla</taxon>
    </lineage>
</organism>
<feature type="domain" description="NHR" evidence="5">
    <location>
        <begin position="1"/>
        <end position="106"/>
    </location>
</feature>
<dbReference type="GO" id="GO:0061630">
    <property type="term" value="F:ubiquitin protein ligase activity"/>
    <property type="evidence" value="ECO:0007669"/>
    <property type="project" value="TreeGrafter"/>
</dbReference>
<dbReference type="Gene3D" id="2.60.120.920">
    <property type="match status" value="1"/>
</dbReference>
<evidence type="ECO:0000259" key="5">
    <source>
        <dbReference type="PROSITE" id="PS51065"/>
    </source>
</evidence>
<dbReference type="InterPro" id="IPR043136">
    <property type="entry name" value="B30.2/SPRY_sf"/>
</dbReference>
<keyword evidence="2" id="KW-0862">Zinc</keyword>
<dbReference type="SUPFAM" id="SSF57850">
    <property type="entry name" value="RING/U-box"/>
    <property type="match status" value="1"/>
</dbReference>
<dbReference type="EMBL" id="GIIL01006711">
    <property type="protein sequence ID" value="NOV50437.1"/>
    <property type="molecule type" value="Transcribed_RNA"/>
</dbReference>
<evidence type="ECO:0000313" key="6">
    <source>
        <dbReference type="EMBL" id="NOV50437.1"/>
    </source>
</evidence>
<keyword evidence="1 3" id="KW-0479">Metal-binding</keyword>
<evidence type="ECO:0000256" key="1">
    <source>
        <dbReference type="ARBA" id="ARBA00022771"/>
    </source>
</evidence>
<dbReference type="PROSITE" id="PS51065">
    <property type="entry name" value="NHR"/>
    <property type="match status" value="1"/>
</dbReference>
<dbReference type="CDD" id="cd16647">
    <property type="entry name" value="mRING-HC-C3HC5_NEU1"/>
    <property type="match status" value="1"/>
</dbReference>
<dbReference type="InterPro" id="IPR037962">
    <property type="entry name" value="Neuralized"/>
</dbReference>
<evidence type="ECO:0000259" key="4">
    <source>
        <dbReference type="PROSITE" id="PS50089"/>
    </source>
</evidence>
<evidence type="ECO:0000256" key="2">
    <source>
        <dbReference type="ARBA" id="ARBA00022833"/>
    </source>
</evidence>
<dbReference type="InterPro" id="IPR001841">
    <property type="entry name" value="Znf_RING"/>
</dbReference>
<accession>A0A6M2E0Q8</accession>
<dbReference type="FunFam" id="3.30.40.10:FF:000441">
    <property type="entry name" value="Neuralized, isoform B"/>
    <property type="match status" value="1"/>
</dbReference>
<dbReference type="PANTHER" id="PTHR12429:SF6">
    <property type="entry name" value="PROTEIN NEURALIZED"/>
    <property type="match status" value="1"/>
</dbReference>
<sequence length="288" mass="31276">MNTEPMFVGALALGLTSCDPAKLTQADLPDDSEMLLDRPEYWVVTKIAGNPERDDQISFCLTATGEVQISKNNSPKSVLMHVDQSLQLWAFLDIYGSTQSVRMMSVLPTMIQPPSHRLHVCLSASNIAPESMNGSNLQAEQQRRPSIPPRLIQMPSDNDMLQLQSVPNGGAVLVVNLPPANSSSLLSNANHHAVTKSSGSIISTRSCNSFIEPVSSACSAKDNASAGPLPGEECTICYENLIDCVLYMCGHMCMCYECAIQQWRGKGGGHCPLCRAVIRDVIRTYKSC</sequence>
<dbReference type="GO" id="GO:0008270">
    <property type="term" value="F:zinc ion binding"/>
    <property type="evidence" value="ECO:0007669"/>
    <property type="project" value="UniProtKB-KW"/>
</dbReference>